<dbReference type="GO" id="GO:0008168">
    <property type="term" value="F:methyltransferase activity"/>
    <property type="evidence" value="ECO:0007669"/>
    <property type="project" value="UniProtKB-KW"/>
</dbReference>
<keyword evidence="2" id="KW-0808">Transferase</keyword>
<reference evidence="2" key="1">
    <citation type="journal article" date="2021" name="PeerJ">
        <title>Extensive microbial diversity within the chicken gut microbiome revealed by metagenomics and culture.</title>
        <authorList>
            <person name="Gilroy R."/>
            <person name="Ravi A."/>
            <person name="Getino M."/>
            <person name="Pursley I."/>
            <person name="Horton D.L."/>
            <person name="Alikhan N.F."/>
            <person name="Baker D."/>
            <person name="Gharbi K."/>
            <person name="Hall N."/>
            <person name="Watson M."/>
            <person name="Adriaenssens E.M."/>
            <person name="Foster-Nyarko E."/>
            <person name="Jarju S."/>
            <person name="Secka A."/>
            <person name="Antonio M."/>
            <person name="Oren A."/>
            <person name="Chaudhuri R.R."/>
            <person name="La Ragione R."/>
            <person name="Hildebrand F."/>
            <person name="Pallen M.J."/>
        </authorList>
    </citation>
    <scope>NUCLEOTIDE SEQUENCE</scope>
    <source>
        <strain evidence="2">USAMLcec2-132</strain>
    </source>
</reference>
<dbReference type="GO" id="GO:0032259">
    <property type="term" value="P:methylation"/>
    <property type="evidence" value="ECO:0007669"/>
    <property type="project" value="UniProtKB-KW"/>
</dbReference>
<evidence type="ECO:0000256" key="1">
    <source>
        <dbReference type="SAM" id="MobiDB-lite"/>
    </source>
</evidence>
<gene>
    <name evidence="2" type="ORF">H9761_07670</name>
</gene>
<feature type="region of interest" description="Disordered" evidence="1">
    <location>
        <begin position="88"/>
        <end position="107"/>
    </location>
</feature>
<dbReference type="InterPro" id="IPR029063">
    <property type="entry name" value="SAM-dependent_MTases_sf"/>
</dbReference>
<dbReference type="Gene3D" id="3.40.50.150">
    <property type="entry name" value="Vaccinia Virus protein VP39"/>
    <property type="match status" value="2"/>
</dbReference>
<comment type="caution">
    <text evidence="2">The sequence shown here is derived from an EMBL/GenBank/DDBJ whole genome shotgun (WGS) entry which is preliminary data.</text>
</comment>
<dbReference type="Pfam" id="PF12847">
    <property type="entry name" value="Methyltransf_18"/>
    <property type="match status" value="2"/>
</dbReference>
<sequence length="333" mass="36173">MELSKRLFMTASMVERGSIVADVGCDHGYTAIYLVQNGICPRVLAMDVNEGPLAAAREHIREAGLTAYIETRLSDGLSAMRWTEAAAPSGIEPGRKPEAAAPSGAGTCRRPEADTLLMAGIGGRLAARILQDGADKLACMRTVIVQPQSELWLVRQTLMRLGYRITAEDMVKEDGKFYTAIRAQQAACFRTCGEGGAEALKVSEASKTSVASKAPEDSAMPEDLPLTREEWQEAGERWGHPLIEGRHPVLLEYLKDALLKNRAAQEAIRSGAIRTGGISADAIRTGAICVGAEENGSPEELPERSRERLEQLEKEAFLAGRLVGWLEKGRTKW</sequence>
<accession>A0A9D2SP53</accession>
<reference evidence="2" key="2">
    <citation type="submission" date="2021-04" db="EMBL/GenBank/DDBJ databases">
        <authorList>
            <person name="Gilroy R."/>
        </authorList>
    </citation>
    <scope>NUCLEOTIDE SEQUENCE</scope>
    <source>
        <strain evidence="2">USAMLcec2-132</strain>
    </source>
</reference>
<name>A0A9D2SP53_9FIRM</name>
<dbReference type="Proteomes" id="UP000823891">
    <property type="component" value="Unassembled WGS sequence"/>
</dbReference>
<proteinExistence type="predicted"/>
<dbReference type="PANTHER" id="PTHR38451">
    <property type="entry name" value="TRNA (ADENINE(22)-N(1))-METHYLTRANSFERASE"/>
    <property type="match status" value="1"/>
</dbReference>
<evidence type="ECO:0000313" key="2">
    <source>
        <dbReference type="EMBL" id="HJC23564.1"/>
    </source>
</evidence>
<dbReference type="PANTHER" id="PTHR38451:SF1">
    <property type="entry name" value="TRNA (ADENINE(22)-N(1))-METHYLTRANSFERASE"/>
    <property type="match status" value="1"/>
</dbReference>
<dbReference type="EMBL" id="DWWS01000027">
    <property type="protein sequence ID" value="HJC23564.1"/>
    <property type="molecule type" value="Genomic_DNA"/>
</dbReference>
<keyword evidence="2" id="KW-0489">Methyltransferase</keyword>
<dbReference type="CDD" id="cd02440">
    <property type="entry name" value="AdoMet_MTases"/>
    <property type="match status" value="1"/>
</dbReference>
<dbReference type="SUPFAM" id="SSF53335">
    <property type="entry name" value="S-adenosyl-L-methionine-dependent methyltransferases"/>
    <property type="match status" value="1"/>
</dbReference>
<protein>
    <submittedName>
        <fullName evidence="2">Class I SAM-dependent methyltransferase</fullName>
    </submittedName>
</protein>
<dbReference type="AlphaFoldDB" id="A0A9D2SP53"/>
<organism evidence="2 3">
    <name type="scientific">Candidatus Eisenbergiella merdavium</name>
    <dbReference type="NCBI Taxonomy" id="2838551"/>
    <lineage>
        <taxon>Bacteria</taxon>
        <taxon>Bacillati</taxon>
        <taxon>Bacillota</taxon>
        <taxon>Clostridia</taxon>
        <taxon>Lachnospirales</taxon>
        <taxon>Lachnospiraceae</taxon>
        <taxon>Eisenbergiella</taxon>
    </lineage>
</organism>
<evidence type="ECO:0000313" key="3">
    <source>
        <dbReference type="Proteomes" id="UP000823891"/>
    </source>
</evidence>